<evidence type="ECO:0000313" key="1">
    <source>
        <dbReference type="EMBL" id="KAG7167482.1"/>
    </source>
</evidence>
<proteinExistence type="predicted"/>
<protein>
    <submittedName>
        <fullName evidence="1">Uncharacterized protein</fullName>
    </submittedName>
</protein>
<sequence>MTSGDATAAPGVKIQGVDIMDLTSGIHVYEPSVVHVPLRFGEVYASWVKVAGLVQGWDLSEDAILQGSPNIVFTSLKIFLASVTITGSFRAASGLSGVDSDKSCSDLEFDKLLIKGKLYTA</sequence>
<keyword evidence="2" id="KW-1185">Reference proteome</keyword>
<organism evidence="1 2">
    <name type="scientific">Homarus americanus</name>
    <name type="common">American lobster</name>
    <dbReference type="NCBI Taxonomy" id="6706"/>
    <lineage>
        <taxon>Eukaryota</taxon>
        <taxon>Metazoa</taxon>
        <taxon>Ecdysozoa</taxon>
        <taxon>Arthropoda</taxon>
        <taxon>Crustacea</taxon>
        <taxon>Multicrustacea</taxon>
        <taxon>Malacostraca</taxon>
        <taxon>Eumalacostraca</taxon>
        <taxon>Eucarida</taxon>
        <taxon>Decapoda</taxon>
        <taxon>Pleocyemata</taxon>
        <taxon>Astacidea</taxon>
        <taxon>Nephropoidea</taxon>
        <taxon>Nephropidae</taxon>
        <taxon>Homarus</taxon>
    </lineage>
</organism>
<comment type="caution">
    <text evidence="1">The sequence shown here is derived from an EMBL/GenBank/DDBJ whole genome shotgun (WGS) entry which is preliminary data.</text>
</comment>
<name>A0A8J5MXX6_HOMAM</name>
<accession>A0A8J5MXX6</accession>
<evidence type="ECO:0000313" key="2">
    <source>
        <dbReference type="Proteomes" id="UP000747542"/>
    </source>
</evidence>
<dbReference type="EMBL" id="JAHLQT010021643">
    <property type="protein sequence ID" value="KAG7167482.1"/>
    <property type="molecule type" value="Genomic_DNA"/>
</dbReference>
<reference evidence="1" key="1">
    <citation type="journal article" date="2021" name="Sci. Adv.">
        <title>The American lobster genome reveals insights on longevity, neural, and immune adaptations.</title>
        <authorList>
            <person name="Polinski J.M."/>
            <person name="Zimin A.V."/>
            <person name="Clark K.F."/>
            <person name="Kohn A.B."/>
            <person name="Sadowski N."/>
            <person name="Timp W."/>
            <person name="Ptitsyn A."/>
            <person name="Khanna P."/>
            <person name="Romanova D.Y."/>
            <person name="Williams P."/>
            <person name="Greenwood S.J."/>
            <person name="Moroz L.L."/>
            <person name="Walt D.R."/>
            <person name="Bodnar A.G."/>
        </authorList>
    </citation>
    <scope>NUCLEOTIDE SEQUENCE</scope>
    <source>
        <strain evidence="1">GMGI-L3</strain>
    </source>
</reference>
<gene>
    <name evidence="1" type="ORF">Hamer_G012945</name>
</gene>
<dbReference type="AlphaFoldDB" id="A0A8J5MXX6"/>
<dbReference type="Proteomes" id="UP000747542">
    <property type="component" value="Unassembled WGS sequence"/>
</dbReference>